<comment type="subunit">
    <text evidence="9">Component of the Sec protein translocase complex. Heterotrimer consisting of SecY, SecE and SecG subunits. The heterotrimers can form oligomers, although 1 heterotrimer is thought to be able to translocate proteins. Interacts with the ribosome. Interacts with SecDF, and other proteins may be involved. Interacts with SecA.</text>
</comment>
<evidence type="ECO:0000256" key="3">
    <source>
        <dbReference type="ARBA" id="ARBA00022475"/>
    </source>
</evidence>
<dbReference type="InterPro" id="IPR038379">
    <property type="entry name" value="SecE_sf"/>
</dbReference>
<dbReference type="InterPro" id="IPR005807">
    <property type="entry name" value="SecE_bac"/>
</dbReference>
<organism evidence="10 11">
    <name type="scientific">Citroniella saccharovorans</name>
    <dbReference type="NCBI Taxonomy" id="2053367"/>
    <lineage>
        <taxon>Bacteria</taxon>
        <taxon>Bacillati</taxon>
        <taxon>Bacillota</taxon>
        <taxon>Tissierellia</taxon>
        <taxon>Tissierellales</taxon>
        <taxon>Peptoniphilaceae</taxon>
        <taxon>Citroniella</taxon>
    </lineage>
</organism>
<dbReference type="GO" id="GO:0043952">
    <property type="term" value="P:protein transport by the Sec complex"/>
    <property type="evidence" value="ECO:0007669"/>
    <property type="project" value="UniProtKB-UniRule"/>
</dbReference>
<keyword evidence="3 9" id="KW-1003">Cell membrane</keyword>
<evidence type="ECO:0000256" key="7">
    <source>
        <dbReference type="ARBA" id="ARBA00023010"/>
    </source>
</evidence>
<evidence type="ECO:0000256" key="5">
    <source>
        <dbReference type="ARBA" id="ARBA00022927"/>
    </source>
</evidence>
<dbReference type="Pfam" id="PF00584">
    <property type="entry name" value="SecE"/>
    <property type="match status" value="1"/>
</dbReference>
<proteinExistence type="inferred from homology"/>
<dbReference type="RefSeq" id="WP_324620184.1">
    <property type="nucleotide sequence ID" value="NZ_JAYKOT010000003.1"/>
</dbReference>
<feature type="transmembrane region" description="Helical" evidence="9">
    <location>
        <begin position="42"/>
        <end position="64"/>
    </location>
</feature>
<evidence type="ECO:0000256" key="4">
    <source>
        <dbReference type="ARBA" id="ARBA00022692"/>
    </source>
</evidence>
<evidence type="ECO:0000256" key="8">
    <source>
        <dbReference type="ARBA" id="ARBA00023136"/>
    </source>
</evidence>
<dbReference type="GO" id="GO:0006605">
    <property type="term" value="P:protein targeting"/>
    <property type="evidence" value="ECO:0007669"/>
    <property type="project" value="UniProtKB-UniRule"/>
</dbReference>
<evidence type="ECO:0000313" key="11">
    <source>
        <dbReference type="Proteomes" id="UP001357733"/>
    </source>
</evidence>
<keyword evidence="5 9" id="KW-0653">Protein transport</keyword>
<keyword evidence="6 9" id="KW-1133">Transmembrane helix</keyword>
<dbReference type="GO" id="GO:0005886">
    <property type="term" value="C:plasma membrane"/>
    <property type="evidence" value="ECO:0007669"/>
    <property type="project" value="UniProtKB-SubCell"/>
</dbReference>
<gene>
    <name evidence="9 10" type="primary">secE</name>
    <name evidence="10" type="ORF">VLK81_08480</name>
</gene>
<evidence type="ECO:0000256" key="2">
    <source>
        <dbReference type="ARBA" id="ARBA00022448"/>
    </source>
</evidence>
<comment type="subcellular location">
    <subcellularLocation>
        <location evidence="9">Cell membrane</location>
        <topology evidence="9">Single-pass membrane protein</topology>
    </subcellularLocation>
    <subcellularLocation>
        <location evidence="1">Membrane</location>
    </subcellularLocation>
</comment>
<dbReference type="GO" id="GO:0008320">
    <property type="term" value="F:protein transmembrane transporter activity"/>
    <property type="evidence" value="ECO:0007669"/>
    <property type="project" value="UniProtKB-UniRule"/>
</dbReference>
<evidence type="ECO:0000256" key="9">
    <source>
        <dbReference type="HAMAP-Rule" id="MF_00422"/>
    </source>
</evidence>
<accession>A0AAW9MV91</accession>
<comment type="function">
    <text evidence="9">Essential subunit of the Sec protein translocation channel SecYEG. Clamps together the 2 halves of SecY. May contact the channel plug during translocation.</text>
</comment>
<comment type="caution">
    <text evidence="10">The sequence shown here is derived from an EMBL/GenBank/DDBJ whole genome shotgun (WGS) entry which is preliminary data.</text>
</comment>
<dbReference type="PANTHER" id="PTHR33910">
    <property type="entry name" value="PROTEIN TRANSLOCASE SUBUNIT SECE"/>
    <property type="match status" value="1"/>
</dbReference>
<evidence type="ECO:0000313" key="10">
    <source>
        <dbReference type="EMBL" id="MEB3430021.1"/>
    </source>
</evidence>
<keyword evidence="7 9" id="KW-0811">Translocation</keyword>
<dbReference type="GO" id="GO:0009306">
    <property type="term" value="P:protein secretion"/>
    <property type="evidence" value="ECO:0007669"/>
    <property type="project" value="UniProtKB-UniRule"/>
</dbReference>
<dbReference type="NCBIfam" id="TIGR00964">
    <property type="entry name" value="secE_bact"/>
    <property type="match status" value="1"/>
</dbReference>
<sequence>MANPVETKNTKTSSIKTKGFLSGVVSEFKKVVWPTKKETVNYTLVVIVVSIAVSLFVYLLDFVFTKLLNLLIR</sequence>
<dbReference type="EMBL" id="JAYKOT010000003">
    <property type="protein sequence ID" value="MEB3430021.1"/>
    <property type="molecule type" value="Genomic_DNA"/>
</dbReference>
<keyword evidence="4 9" id="KW-0812">Transmembrane</keyword>
<dbReference type="PROSITE" id="PS01067">
    <property type="entry name" value="SECE_SEC61G"/>
    <property type="match status" value="1"/>
</dbReference>
<dbReference type="Proteomes" id="UP001357733">
    <property type="component" value="Unassembled WGS sequence"/>
</dbReference>
<dbReference type="HAMAP" id="MF_00422">
    <property type="entry name" value="SecE"/>
    <property type="match status" value="1"/>
</dbReference>
<dbReference type="GO" id="GO:0065002">
    <property type="term" value="P:intracellular protein transmembrane transport"/>
    <property type="evidence" value="ECO:0007669"/>
    <property type="project" value="UniProtKB-UniRule"/>
</dbReference>
<dbReference type="AlphaFoldDB" id="A0AAW9MV91"/>
<reference evidence="10 11" key="1">
    <citation type="submission" date="2024-01" db="EMBL/GenBank/DDBJ databases">
        <title>Complete genome sequence of Citroniella saccharovorans strain M6.X9, isolated from human fecal sample.</title>
        <authorList>
            <person name="Cheng G."/>
            <person name="Westerholm M."/>
            <person name="Schnurer A."/>
        </authorList>
    </citation>
    <scope>NUCLEOTIDE SEQUENCE [LARGE SCALE GENOMIC DNA]</scope>
    <source>
        <strain evidence="10 11">DSM 29873</strain>
    </source>
</reference>
<keyword evidence="11" id="KW-1185">Reference proteome</keyword>
<keyword evidence="2 9" id="KW-0813">Transport</keyword>
<dbReference type="InterPro" id="IPR001901">
    <property type="entry name" value="Translocase_SecE/Sec61-g"/>
</dbReference>
<dbReference type="PRINTS" id="PR01650">
    <property type="entry name" value="SECETRNLCASE"/>
</dbReference>
<protein>
    <recommendedName>
        <fullName evidence="9">Protein translocase subunit SecE</fullName>
    </recommendedName>
</protein>
<keyword evidence="8 9" id="KW-0472">Membrane</keyword>
<dbReference type="Gene3D" id="1.20.5.1030">
    <property type="entry name" value="Preprotein translocase secy subunit"/>
    <property type="match status" value="1"/>
</dbReference>
<evidence type="ECO:0000256" key="6">
    <source>
        <dbReference type="ARBA" id="ARBA00022989"/>
    </source>
</evidence>
<name>A0AAW9MV91_9FIRM</name>
<dbReference type="PANTHER" id="PTHR33910:SF1">
    <property type="entry name" value="PROTEIN TRANSLOCASE SUBUNIT SECE"/>
    <property type="match status" value="1"/>
</dbReference>
<evidence type="ECO:0000256" key="1">
    <source>
        <dbReference type="ARBA" id="ARBA00004370"/>
    </source>
</evidence>
<comment type="similarity">
    <text evidence="9">Belongs to the SecE/SEC61-gamma family.</text>
</comment>